<protein>
    <submittedName>
        <fullName evidence="4">Hsp20 family protein</fullName>
    </submittedName>
</protein>
<dbReference type="PROSITE" id="PS01031">
    <property type="entry name" value="SHSP"/>
    <property type="match status" value="1"/>
</dbReference>
<accession>A0A7C9NS10</accession>
<keyword evidence="5" id="KW-1185">Reference proteome</keyword>
<reference evidence="4 5" key="1">
    <citation type="submission" date="2020-01" db="EMBL/GenBank/DDBJ databases">
        <title>Herbidospora sp. NEAU-GS84 nov., a novel actinomycete isolated from soil.</title>
        <authorList>
            <person name="Han L."/>
        </authorList>
    </citation>
    <scope>NUCLEOTIDE SEQUENCE [LARGE SCALE GENOMIC DNA]</scope>
    <source>
        <strain evidence="4 5">NEAU-GS84</strain>
    </source>
</reference>
<dbReference type="PANTHER" id="PTHR11527">
    <property type="entry name" value="HEAT-SHOCK PROTEIN 20 FAMILY MEMBER"/>
    <property type="match status" value="1"/>
</dbReference>
<dbReference type="Proteomes" id="UP000479526">
    <property type="component" value="Unassembled WGS sequence"/>
</dbReference>
<dbReference type="InterPro" id="IPR031107">
    <property type="entry name" value="Small_HSP"/>
</dbReference>
<gene>
    <name evidence="4" type="ORF">GT755_30500</name>
</gene>
<dbReference type="AlphaFoldDB" id="A0A7C9NS10"/>
<evidence type="ECO:0000313" key="5">
    <source>
        <dbReference type="Proteomes" id="UP000479526"/>
    </source>
</evidence>
<evidence type="ECO:0000259" key="3">
    <source>
        <dbReference type="PROSITE" id="PS01031"/>
    </source>
</evidence>
<dbReference type="InterPro" id="IPR002068">
    <property type="entry name" value="A-crystallin/Hsp20_dom"/>
</dbReference>
<dbReference type="RefSeq" id="WP_161483015.1">
    <property type="nucleotide sequence ID" value="NZ_WXEW01000009.1"/>
</dbReference>
<dbReference type="CDD" id="cd06464">
    <property type="entry name" value="ACD_sHsps-like"/>
    <property type="match status" value="1"/>
</dbReference>
<dbReference type="Gene3D" id="2.60.40.790">
    <property type="match status" value="1"/>
</dbReference>
<evidence type="ECO:0000256" key="1">
    <source>
        <dbReference type="PROSITE-ProRule" id="PRU00285"/>
    </source>
</evidence>
<name>A0A7C9NS10_9ACTN</name>
<comment type="similarity">
    <text evidence="1 2">Belongs to the small heat shock protein (HSP20) family.</text>
</comment>
<dbReference type="InterPro" id="IPR008978">
    <property type="entry name" value="HSP20-like_chaperone"/>
</dbReference>
<evidence type="ECO:0000256" key="2">
    <source>
        <dbReference type="RuleBase" id="RU003616"/>
    </source>
</evidence>
<dbReference type="Pfam" id="PF00011">
    <property type="entry name" value="HSP20"/>
    <property type="match status" value="1"/>
</dbReference>
<comment type="caution">
    <text evidence="4">The sequence shown here is derived from an EMBL/GenBank/DDBJ whole genome shotgun (WGS) entry which is preliminary data.</text>
</comment>
<evidence type="ECO:0000313" key="4">
    <source>
        <dbReference type="EMBL" id="NAS25996.1"/>
    </source>
</evidence>
<dbReference type="EMBL" id="WXEW01000009">
    <property type="protein sequence ID" value="NAS25996.1"/>
    <property type="molecule type" value="Genomic_DNA"/>
</dbReference>
<dbReference type="SUPFAM" id="SSF49764">
    <property type="entry name" value="HSP20-like chaperones"/>
    <property type="match status" value="1"/>
</dbReference>
<organism evidence="4 5">
    <name type="scientific">Herbidospora solisilvae</name>
    <dbReference type="NCBI Taxonomy" id="2696284"/>
    <lineage>
        <taxon>Bacteria</taxon>
        <taxon>Bacillati</taxon>
        <taxon>Actinomycetota</taxon>
        <taxon>Actinomycetes</taxon>
        <taxon>Streptosporangiales</taxon>
        <taxon>Streptosporangiaceae</taxon>
        <taxon>Herbidospora</taxon>
    </lineage>
</organism>
<proteinExistence type="inferred from homology"/>
<sequence length="132" mass="14601">MSTLTRRDKGIIPEIFELLETPFLGARPLRLEGVVRDGRYVLRAELPGIDPEDVEVTLTGGVLTIHAERQREDTDAVHTEFRYGSLTRSVTLPQGAQETDATAVYDKGILEITLKLSDTKEAGTRIPVTVPK</sequence>
<feature type="domain" description="SHSP" evidence="3">
    <location>
        <begin position="20"/>
        <end position="131"/>
    </location>
</feature>